<sequence>MGRPVRRRLGDWPQPQHPPPQQPPPPPPPDDGAGAEAEPPTATVDSSFTVSSWPAGQAAGAEDSAMGRLSSKVSPQLRQRYS</sequence>
<comment type="caution">
    <text evidence="2">The sequence shown here is derived from an EMBL/GenBank/DDBJ whole genome shotgun (WGS) entry which is preliminary data.</text>
</comment>
<feature type="compositionally biased region" description="Polar residues" evidence="1">
    <location>
        <begin position="43"/>
        <end position="54"/>
    </location>
</feature>
<proteinExistence type="predicted"/>
<evidence type="ECO:0000256" key="1">
    <source>
        <dbReference type="SAM" id="MobiDB-lite"/>
    </source>
</evidence>
<accession>A0ABP9IS13</accession>
<dbReference type="Proteomes" id="UP001500610">
    <property type="component" value="Unassembled WGS sequence"/>
</dbReference>
<keyword evidence="3" id="KW-1185">Reference proteome</keyword>
<evidence type="ECO:0000313" key="3">
    <source>
        <dbReference type="Proteomes" id="UP001500610"/>
    </source>
</evidence>
<gene>
    <name evidence="2" type="ORF">GCM10023257_60310</name>
</gene>
<evidence type="ECO:0000313" key="2">
    <source>
        <dbReference type="EMBL" id="GAA5006313.1"/>
    </source>
</evidence>
<feature type="region of interest" description="Disordered" evidence="1">
    <location>
        <begin position="1"/>
        <end position="82"/>
    </location>
</feature>
<reference evidence="3" key="1">
    <citation type="journal article" date="2019" name="Int. J. Syst. Evol. Microbiol.">
        <title>The Global Catalogue of Microorganisms (GCM) 10K type strain sequencing project: providing services to taxonomists for standard genome sequencing and annotation.</title>
        <authorList>
            <consortium name="The Broad Institute Genomics Platform"/>
            <consortium name="The Broad Institute Genome Sequencing Center for Infectious Disease"/>
            <person name="Wu L."/>
            <person name="Ma J."/>
        </authorList>
    </citation>
    <scope>NUCLEOTIDE SEQUENCE [LARGE SCALE GENOMIC DNA]</scope>
    <source>
        <strain evidence="3">JCM 17657</strain>
    </source>
</reference>
<dbReference type="EMBL" id="BAABIV010000029">
    <property type="protein sequence ID" value="GAA5006313.1"/>
    <property type="molecule type" value="Genomic_DNA"/>
</dbReference>
<feature type="compositionally biased region" description="Pro residues" evidence="1">
    <location>
        <begin position="15"/>
        <end position="30"/>
    </location>
</feature>
<feature type="compositionally biased region" description="Polar residues" evidence="1">
    <location>
        <begin position="71"/>
        <end position="82"/>
    </location>
</feature>
<name>A0ABP9IS13_9ACTN</name>
<organism evidence="2 3">
    <name type="scientific">Streptomyces hyderabadensis</name>
    <dbReference type="NCBI Taxonomy" id="598549"/>
    <lineage>
        <taxon>Bacteria</taxon>
        <taxon>Bacillati</taxon>
        <taxon>Actinomycetota</taxon>
        <taxon>Actinomycetes</taxon>
        <taxon>Kitasatosporales</taxon>
        <taxon>Streptomycetaceae</taxon>
        <taxon>Streptomyces</taxon>
    </lineage>
</organism>
<protein>
    <submittedName>
        <fullName evidence="2">Uncharacterized protein</fullName>
    </submittedName>
</protein>